<evidence type="ECO:0000313" key="7">
    <source>
        <dbReference type="Proteomes" id="UP000307169"/>
    </source>
</evidence>
<sequence length="154" mass="18438">MRIKHKSSLRLTDVMEDQTLRWKFEAYLKDNERSIENLEFVSWFEDYKIKFRKITPQMQAKEAIRVLARYFYRNSSHELNLDEDVKVKTINVVKYCIDNRQPVHPSGFQQAFEISRSLIECSSIPMFISHLKARKRPSLKDVLSSNIRRSFESF</sequence>
<evidence type="ECO:0000313" key="6">
    <source>
        <dbReference type="Proteomes" id="UP000305362"/>
    </source>
</evidence>
<name>A0A4T0R037_9BASI</name>
<proteinExistence type="predicted"/>
<comment type="caution">
    <text evidence="2">The sequence shown here is derived from an EMBL/GenBank/DDBJ whole genome shotgun (WGS) entry which is preliminary data.</text>
</comment>
<evidence type="ECO:0000313" key="9">
    <source>
        <dbReference type="Proteomes" id="UP000310708"/>
    </source>
</evidence>
<evidence type="ECO:0000313" key="5">
    <source>
        <dbReference type="EMBL" id="TIC61718.1"/>
    </source>
</evidence>
<evidence type="ECO:0000313" key="2">
    <source>
        <dbReference type="EMBL" id="TIB95544.1"/>
    </source>
</evidence>
<feature type="domain" description="RGS" evidence="1">
    <location>
        <begin position="10"/>
        <end position="128"/>
    </location>
</feature>
<dbReference type="EMBL" id="SPRW01000081">
    <property type="protein sequence ID" value="TIC60616.1"/>
    <property type="molecule type" value="Genomic_DNA"/>
</dbReference>
<dbReference type="Proteomes" id="UP000305362">
    <property type="component" value="Unassembled WGS sequence"/>
</dbReference>
<dbReference type="EMBL" id="SPRH01000089">
    <property type="protein sequence ID" value="TIB95544.1"/>
    <property type="molecule type" value="Genomic_DNA"/>
</dbReference>
<gene>
    <name evidence="5" type="ORF">E3Q01_04266</name>
    <name evidence="4" type="ORF">E3Q02_04235</name>
    <name evidence="3" type="ORF">E3Q03_04215</name>
    <name evidence="2" type="ORF">E3Q17_04248</name>
</gene>
<dbReference type="Proteomes" id="UP000309601">
    <property type="component" value="Unassembled WGS sequence"/>
</dbReference>
<evidence type="ECO:0000313" key="4">
    <source>
        <dbReference type="EMBL" id="TIC60616.1"/>
    </source>
</evidence>
<dbReference type="SUPFAM" id="SSF48097">
    <property type="entry name" value="Regulator of G-protein signaling, RGS"/>
    <property type="match status" value="1"/>
</dbReference>
<dbReference type="Proteomes" id="UP000307169">
    <property type="component" value="Unassembled WGS sequence"/>
</dbReference>
<evidence type="ECO:0000313" key="3">
    <source>
        <dbReference type="EMBL" id="TIC58570.1"/>
    </source>
</evidence>
<dbReference type="EMBL" id="SPRX01000089">
    <property type="protein sequence ID" value="TIC61718.1"/>
    <property type="molecule type" value="Genomic_DNA"/>
</dbReference>
<accession>A0A4T0R037</accession>
<dbReference type="Proteomes" id="UP000310708">
    <property type="component" value="Unassembled WGS sequence"/>
</dbReference>
<dbReference type="InterPro" id="IPR036305">
    <property type="entry name" value="RGS_sf"/>
</dbReference>
<organism evidence="2 7">
    <name type="scientific">Wallemia mellicola</name>
    <dbReference type="NCBI Taxonomy" id="1708541"/>
    <lineage>
        <taxon>Eukaryota</taxon>
        <taxon>Fungi</taxon>
        <taxon>Dikarya</taxon>
        <taxon>Basidiomycota</taxon>
        <taxon>Wallemiomycotina</taxon>
        <taxon>Wallemiomycetes</taxon>
        <taxon>Wallemiales</taxon>
        <taxon>Wallemiaceae</taxon>
        <taxon>Wallemia</taxon>
    </lineage>
</organism>
<dbReference type="Gene3D" id="1.10.167.10">
    <property type="entry name" value="Regulator of G-protein Signalling 4, domain 2"/>
    <property type="match status" value="1"/>
</dbReference>
<evidence type="ECO:0000259" key="1">
    <source>
        <dbReference type="PROSITE" id="PS50132"/>
    </source>
</evidence>
<dbReference type="EMBL" id="SPRV01000084">
    <property type="protein sequence ID" value="TIC58570.1"/>
    <property type="molecule type" value="Genomic_DNA"/>
</dbReference>
<dbReference type="OrthoDB" id="3232309at2759"/>
<dbReference type="Pfam" id="PF00615">
    <property type="entry name" value="RGS"/>
    <property type="match status" value="1"/>
</dbReference>
<dbReference type="InterPro" id="IPR044926">
    <property type="entry name" value="RGS_subdomain_2"/>
</dbReference>
<reference evidence="6 7" key="1">
    <citation type="submission" date="2019-03" db="EMBL/GenBank/DDBJ databases">
        <title>Sequencing 25 genomes of Wallemia mellicola.</title>
        <authorList>
            <person name="Gostincar C."/>
        </authorList>
    </citation>
    <scope>NUCLEOTIDE SEQUENCE [LARGE SCALE GENOMIC DNA]</scope>
    <source>
        <strain evidence="2 7">EXF-1262</strain>
        <strain evidence="4 8">EXF-1274</strain>
        <strain evidence="3 6">EXF-1277</strain>
        <strain evidence="5 9">EXF-757</strain>
    </source>
</reference>
<protein>
    <recommendedName>
        <fullName evidence="1">RGS domain-containing protein</fullName>
    </recommendedName>
</protein>
<dbReference type="AlphaFoldDB" id="A0A4T0R037"/>
<dbReference type="InterPro" id="IPR016137">
    <property type="entry name" value="RGS"/>
</dbReference>
<dbReference type="PROSITE" id="PS50132">
    <property type="entry name" value="RGS"/>
    <property type="match status" value="1"/>
</dbReference>
<evidence type="ECO:0000313" key="8">
    <source>
        <dbReference type="Proteomes" id="UP000309601"/>
    </source>
</evidence>